<dbReference type="Pfam" id="PF05014">
    <property type="entry name" value="Nuc_deoxyrib_tr"/>
    <property type="match status" value="1"/>
</dbReference>
<reference evidence="1 2" key="1">
    <citation type="submission" date="2021-10" db="EMBL/GenBank/DDBJ databases">
        <title>Anaerobic single-cell dispensing facilitates the cultivation of human gut bacteria.</title>
        <authorList>
            <person name="Afrizal A."/>
        </authorList>
    </citation>
    <scope>NUCLEOTIDE SEQUENCE [LARGE SCALE GENOMIC DNA]</scope>
    <source>
        <strain evidence="1 2">CLA-AA-H217</strain>
    </source>
</reference>
<keyword evidence="2" id="KW-1185">Reference proteome</keyword>
<proteinExistence type="predicted"/>
<dbReference type="RefSeq" id="WP_059085237.1">
    <property type="nucleotide sequence ID" value="NZ_JAJEQQ010000001.1"/>
</dbReference>
<dbReference type="SUPFAM" id="SSF52309">
    <property type="entry name" value="N-(deoxy)ribosyltransferase-like"/>
    <property type="match status" value="1"/>
</dbReference>
<dbReference type="Proteomes" id="UP001198612">
    <property type="component" value="Unassembled WGS sequence"/>
</dbReference>
<gene>
    <name evidence="1" type="ORF">LKD40_00920</name>
</gene>
<sequence length="151" mass="17020">MNKIFIACPFIKYVDGTGFTNESYKKFTEDLYELCLKFAPNVFLALKREEYGAKPLDVYSCKMDLDELVNSDIIIAVPDDSMGVAVELGWASAYNKFIVILLNEKQSYSALVKNITTITPGHVIWYNGEEKNALPEIDSFLETVRASKGEI</sequence>
<organism evidence="1 2">
    <name type="scientific">Blautia fusiformis</name>
    <dbReference type="NCBI Taxonomy" id="2881264"/>
    <lineage>
        <taxon>Bacteria</taxon>
        <taxon>Bacillati</taxon>
        <taxon>Bacillota</taxon>
        <taxon>Clostridia</taxon>
        <taxon>Lachnospirales</taxon>
        <taxon>Lachnospiraceae</taxon>
        <taxon>Blautia</taxon>
    </lineage>
</organism>
<protein>
    <submittedName>
        <fullName evidence="1">Nucleoside 2-deoxyribosyltransferase</fullName>
    </submittedName>
</protein>
<dbReference type="AlphaFoldDB" id="A0AAW4WAJ6"/>
<evidence type="ECO:0000313" key="1">
    <source>
        <dbReference type="EMBL" id="MCC2226386.1"/>
    </source>
</evidence>
<dbReference type="InterPro" id="IPR007710">
    <property type="entry name" value="Nucleoside_deoxyribTrfase"/>
</dbReference>
<comment type="caution">
    <text evidence="1">The sequence shown here is derived from an EMBL/GenBank/DDBJ whole genome shotgun (WGS) entry which is preliminary data.</text>
</comment>
<accession>A0AAW4WAJ6</accession>
<dbReference type="EMBL" id="JAJEQQ010000001">
    <property type="protein sequence ID" value="MCC2226386.1"/>
    <property type="molecule type" value="Genomic_DNA"/>
</dbReference>
<dbReference type="Gene3D" id="3.40.50.450">
    <property type="match status" value="1"/>
</dbReference>
<evidence type="ECO:0000313" key="2">
    <source>
        <dbReference type="Proteomes" id="UP001198612"/>
    </source>
</evidence>
<name>A0AAW4WAJ6_9FIRM</name>